<accession>A0AA38MQ77</accession>
<comment type="caution">
    <text evidence="1">The sequence shown here is derived from an EMBL/GenBank/DDBJ whole genome shotgun (WGS) entry which is preliminary data.</text>
</comment>
<proteinExistence type="predicted"/>
<dbReference type="AlphaFoldDB" id="A0AA38MQ77"/>
<organism evidence="1 2">
    <name type="scientific">Zophobas morio</name>
    <dbReference type="NCBI Taxonomy" id="2755281"/>
    <lineage>
        <taxon>Eukaryota</taxon>
        <taxon>Metazoa</taxon>
        <taxon>Ecdysozoa</taxon>
        <taxon>Arthropoda</taxon>
        <taxon>Hexapoda</taxon>
        <taxon>Insecta</taxon>
        <taxon>Pterygota</taxon>
        <taxon>Neoptera</taxon>
        <taxon>Endopterygota</taxon>
        <taxon>Coleoptera</taxon>
        <taxon>Polyphaga</taxon>
        <taxon>Cucujiformia</taxon>
        <taxon>Tenebrionidae</taxon>
        <taxon>Zophobas</taxon>
    </lineage>
</organism>
<sequence length="104" mass="11822">MAMGHQSGSSIFMNAGNCLGTAALTVKHHQQIETEKGQTVSRRANLHYFLLYFRLSGFYGTGRWNVAFRFACEVYDTSSTRKNNNSPLKLDFIGSDSHEWRQNN</sequence>
<reference evidence="1" key="1">
    <citation type="journal article" date="2023" name="G3 (Bethesda)">
        <title>Whole genome assemblies of Zophobas morio and Tenebrio molitor.</title>
        <authorList>
            <person name="Kaur S."/>
            <person name="Stinson S.A."/>
            <person name="diCenzo G.C."/>
        </authorList>
    </citation>
    <scope>NUCLEOTIDE SEQUENCE</scope>
    <source>
        <strain evidence="1">QUZm001</strain>
    </source>
</reference>
<evidence type="ECO:0000313" key="1">
    <source>
        <dbReference type="EMBL" id="KAJ3667130.1"/>
    </source>
</evidence>
<protein>
    <submittedName>
        <fullName evidence="1">Uncharacterized protein</fullName>
    </submittedName>
</protein>
<gene>
    <name evidence="1" type="ORF">Zmor_002536</name>
</gene>
<dbReference type="EMBL" id="JALNTZ010000001">
    <property type="protein sequence ID" value="KAJ3667130.1"/>
    <property type="molecule type" value="Genomic_DNA"/>
</dbReference>
<keyword evidence="2" id="KW-1185">Reference proteome</keyword>
<name>A0AA38MQ77_9CUCU</name>
<dbReference type="Proteomes" id="UP001168821">
    <property type="component" value="Unassembled WGS sequence"/>
</dbReference>
<evidence type="ECO:0000313" key="2">
    <source>
        <dbReference type="Proteomes" id="UP001168821"/>
    </source>
</evidence>